<comment type="caution">
    <text evidence="2">The sequence shown here is derived from an EMBL/GenBank/DDBJ whole genome shotgun (WGS) entry which is preliminary data.</text>
</comment>
<dbReference type="NCBIfam" id="NF004689">
    <property type="entry name" value="PRK06031.1"/>
    <property type="match status" value="1"/>
</dbReference>
<evidence type="ECO:0000259" key="1">
    <source>
        <dbReference type="Pfam" id="PF00156"/>
    </source>
</evidence>
<dbReference type="InterPro" id="IPR029057">
    <property type="entry name" value="PRTase-like"/>
</dbReference>
<dbReference type="Proteomes" id="UP000033514">
    <property type="component" value="Unassembled WGS sequence"/>
</dbReference>
<dbReference type="PANTHER" id="PTHR43218">
    <property type="entry name" value="PHOSPHORIBOSYLTRANSFERASE-RELATED"/>
    <property type="match status" value="1"/>
</dbReference>
<dbReference type="CDD" id="cd06223">
    <property type="entry name" value="PRTases_typeI"/>
    <property type="match status" value="1"/>
</dbReference>
<gene>
    <name evidence="2" type="ORF">VW35_02880</name>
</gene>
<dbReference type="AlphaFoldDB" id="A0A0F5LG05"/>
<dbReference type="Gene3D" id="3.40.50.2020">
    <property type="match status" value="1"/>
</dbReference>
<dbReference type="SUPFAM" id="SSF53271">
    <property type="entry name" value="PRTase-like"/>
    <property type="match status" value="1"/>
</dbReference>
<keyword evidence="2" id="KW-0808">Transferase</keyword>
<dbReference type="RefSeq" id="WP_046141464.1">
    <property type="nucleotide sequence ID" value="NZ_LAJG01000005.1"/>
</dbReference>
<dbReference type="EMBL" id="LAJG01000005">
    <property type="protein sequence ID" value="KKB81119.1"/>
    <property type="molecule type" value="Genomic_DNA"/>
</dbReference>
<dbReference type="InterPro" id="IPR000836">
    <property type="entry name" value="PRTase_dom"/>
</dbReference>
<dbReference type="PANTHER" id="PTHR43218:SF1">
    <property type="entry name" value="PHOSPHORIBOSYLTRANSFERASE"/>
    <property type="match status" value="1"/>
</dbReference>
<evidence type="ECO:0000313" key="2">
    <source>
        <dbReference type="EMBL" id="KKB81119.1"/>
    </source>
</evidence>
<dbReference type="Pfam" id="PF00156">
    <property type="entry name" value="Pribosyltran"/>
    <property type="match status" value="1"/>
</dbReference>
<reference evidence="2 3" key="1">
    <citation type="submission" date="2015-03" db="EMBL/GenBank/DDBJ databases">
        <authorList>
            <person name="Hassan Y.I."/>
            <person name="Lepp D."/>
            <person name="Zhou T."/>
        </authorList>
    </citation>
    <scope>NUCLEOTIDE SEQUENCE [LARGE SCALE GENOMIC DNA]</scope>
    <source>
        <strain evidence="2 3">GH2-10</strain>
    </source>
</reference>
<name>A0A0F5LG05_9HYPH</name>
<dbReference type="PATRIC" id="fig|361041.3.peg.3971"/>
<organism evidence="2 3">
    <name type="scientific">Devosia soli</name>
    <dbReference type="NCBI Taxonomy" id="361041"/>
    <lineage>
        <taxon>Bacteria</taxon>
        <taxon>Pseudomonadati</taxon>
        <taxon>Pseudomonadota</taxon>
        <taxon>Alphaproteobacteria</taxon>
        <taxon>Hyphomicrobiales</taxon>
        <taxon>Devosiaceae</taxon>
        <taxon>Devosia</taxon>
    </lineage>
</organism>
<evidence type="ECO:0000313" key="3">
    <source>
        <dbReference type="Proteomes" id="UP000033514"/>
    </source>
</evidence>
<dbReference type="GO" id="GO:0016757">
    <property type="term" value="F:glycosyltransferase activity"/>
    <property type="evidence" value="ECO:0007669"/>
    <property type="project" value="UniProtKB-KW"/>
</dbReference>
<feature type="domain" description="Phosphoribosyltransferase" evidence="1">
    <location>
        <begin position="78"/>
        <end position="210"/>
    </location>
</feature>
<protein>
    <submittedName>
        <fullName evidence="2">Phosphoribosyltransferase</fullName>
    </submittedName>
</protein>
<dbReference type="STRING" id="361041.VW35_02880"/>
<keyword evidence="3" id="KW-1185">Reference proteome</keyword>
<proteinExistence type="predicted"/>
<accession>A0A0F5LG05</accession>
<sequence length="237" mass="25465">MPLSNQGLGVSFEPHDFWQSFAAPASFEADPAEGHLGFYPARLADGRQLPLPLRVLPGDGKAAVASLILNQASFAVEDGLAASLAGMLREKAPEVLIGVPTLGLPLASNVARRLGHTRMVPLGTSRKFWYRDDLSEPMKSITSPTAAKTLYVDPRMLPLLRGKRVAVIDDVISSGQSMGAVLRLLTKAEIEPIAIGCAMLQGAAWQESLAAWRDQIVAPLASPQFFLNELGRWSPVT</sequence>
<keyword evidence="2" id="KW-0328">Glycosyltransferase</keyword>
<dbReference type="OrthoDB" id="7060065at2"/>